<dbReference type="AlphaFoldDB" id="A0A917WKY9"/>
<gene>
    <name evidence="1" type="ORF">GCM10011534_37470</name>
</gene>
<keyword evidence="2" id="KW-1185">Reference proteome</keyword>
<sequence>MGNDQAEGAIGGKMRIPVFVSSPTKLNDQQEKSRGVVLEILNELQLEPRALGRSDYPKDVPLKEVYAIARHCHGGVILGYEQFVATSGIWKRGTAEEIKVSRSGSVSFPTPWNQLKAGILFGLRLPLLIFRERDVFGGVFDVGTTEVFVHETPPDNPTQSQRGEIKEVFLKWYSQVSRNYYAD</sequence>
<reference evidence="1" key="2">
    <citation type="submission" date="2020-09" db="EMBL/GenBank/DDBJ databases">
        <authorList>
            <person name="Sun Q."/>
            <person name="Zhou Y."/>
        </authorList>
    </citation>
    <scope>NUCLEOTIDE SEQUENCE</scope>
    <source>
        <strain evidence="1">CGMCC 1.6293</strain>
    </source>
</reference>
<dbReference type="EMBL" id="BMLF01000003">
    <property type="protein sequence ID" value="GGM11849.1"/>
    <property type="molecule type" value="Genomic_DNA"/>
</dbReference>
<protein>
    <submittedName>
        <fullName evidence="1">Uncharacterized protein</fullName>
    </submittedName>
</protein>
<organism evidence="1 2">
    <name type="scientific">Pseudooceanicola nanhaiensis</name>
    <dbReference type="NCBI Taxonomy" id="375761"/>
    <lineage>
        <taxon>Bacteria</taxon>
        <taxon>Pseudomonadati</taxon>
        <taxon>Pseudomonadota</taxon>
        <taxon>Alphaproteobacteria</taxon>
        <taxon>Rhodobacterales</taxon>
        <taxon>Paracoccaceae</taxon>
        <taxon>Pseudooceanicola</taxon>
    </lineage>
</organism>
<comment type="caution">
    <text evidence="1">The sequence shown here is derived from an EMBL/GenBank/DDBJ whole genome shotgun (WGS) entry which is preliminary data.</text>
</comment>
<accession>A0A917WKY9</accession>
<reference evidence="1" key="1">
    <citation type="journal article" date="2014" name="Int. J. Syst. Evol. Microbiol.">
        <title>Complete genome sequence of Corynebacterium casei LMG S-19264T (=DSM 44701T), isolated from a smear-ripened cheese.</title>
        <authorList>
            <consortium name="US DOE Joint Genome Institute (JGI-PGF)"/>
            <person name="Walter F."/>
            <person name="Albersmeier A."/>
            <person name="Kalinowski J."/>
            <person name="Ruckert C."/>
        </authorList>
    </citation>
    <scope>NUCLEOTIDE SEQUENCE</scope>
    <source>
        <strain evidence="1">CGMCC 1.6293</strain>
    </source>
</reference>
<dbReference type="Proteomes" id="UP000649829">
    <property type="component" value="Unassembled WGS sequence"/>
</dbReference>
<name>A0A917WKY9_9RHOB</name>
<proteinExistence type="predicted"/>
<evidence type="ECO:0000313" key="2">
    <source>
        <dbReference type="Proteomes" id="UP000649829"/>
    </source>
</evidence>
<evidence type="ECO:0000313" key="1">
    <source>
        <dbReference type="EMBL" id="GGM11849.1"/>
    </source>
</evidence>